<dbReference type="EMBL" id="VOHS01000030">
    <property type="protein sequence ID" value="TWV97402.1"/>
    <property type="molecule type" value="Genomic_DNA"/>
</dbReference>
<dbReference type="OrthoDB" id="9902699at2"/>
<protein>
    <submittedName>
        <fullName evidence="1">Uncharacterized protein</fullName>
    </submittedName>
</protein>
<accession>A0A5C6LP69</accession>
<organism evidence="1 2">
    <name type="scientific">Chitinophaga pinensis</name>
    <dbReference type="NCBI Taxonomy" id="79329"/>
    <lineage>
        <taxon>Bacteria</taxon>
        <taxon>Pseudomonadati</taxon>
        <taxon>Bacteroidota</taxon>
        <taxon>Chitinophagia</taxon>
        <taxon>Chitinophagales</taxon>
        <taxon>Chitinophagaceae</taxon>
        <taxon>Chitinophaga</taxon>
    </lineage>
</organism>
<keyword evidence="2" id="KW-1185">Reference proteome</keyword>
<comment type="caution">
    <text evidence="1">The sequence shown here is derived from an EMBL/GenBank/DDBJ whole genome shotgun (WGS) entry which is preliminary data.</text>
</comment>
<dbReference type="AlphaFoldDB" id="A0A5C6LP69"/>
<reference evidence="1 2" key="1">
    <citation type="submission" date="2019-08" db="EMBL/GenBank/DDBJ databases">
        <title>Whole genome sequencing of chitin degrading bacteria Chitinophaga pinensis YS16.</title>
        <authorList>
            <person name="Singh R.P."/>
            <person name="Manchanda G."/>
            <person name="Maurya I.K."/>
            <person name="Joshi N.K."/>
            <person name="Srivastava A.K."/>
        </authorList>
    </citation>
    <scope>NUCLEOTIDE SEQUENCE [LARGE SCALE GENOMIC DNA]</scope>
    <source>
        <strain evidence="1 2">YS-16</strain>
    </source>
</reference>
<name>A0A5C6LP69_9BACT</name>
<evidence type="ECO:0000313" key="2">
    <source>
        <dbReference type="Proteomes" id="UP000318815"/>
    </source>
</evidence>
<dbReference type="Proteomes" id="UP000318815">
    <property type="component" value="Unassembled WGS sequence"/>
</dbReference>
<gene>
    <name evidence="1" type="ORF">FEF09_22350</name>
</gene>
<sequence length="102" mass="12171">MQKELDINGRYVVAMIRYYRNDTAKEKDRVAEGHFYLDDIEYSMTLYFAKRDAPPVGRVVLKVLVSHPEIYECIYYERVPSCFDNEESMRLIWNEIPQCPKP</sequence>
<proteinExistence type="predicted"/>
<evidence type="ECO:0000313" key="1">
    <source>
        <dbReference type="EMBL" id="TWV97402.1"/>
    </source>
</evidence>
<dbReference type="RefSeq" id="WP_146307164.1">
    <property type="nucleotide sequence ID" value="NZ_VOHS01000030.1"/>
</dbReference>